<feature type="transmembrane region" description="Helical" evidence="1">
    <location>
        <begin position="93"/>
        <end position="112"/>
    </location>
</feature>
<feature type="transmembrane region" description="Helical" evidence="1">
    <location>
        <begin position="245"/>
        <end position="262"/>
    </location>
</feature>
<name>A0A4V4HP39_9ACTN</name>
<protein>
    <submittedName>
        <fullName evidence="2">PrsW family intramembrane metalloprotease</fullName>
    </submittedName>
</protein>
<dbReference type="GO" id="GO:0008237">
    <property type="term" value="F:metallopeptidase activity"/>
    <property type="evidence" value="ECO:0007669"/>
    <property type="project" value="UniProtKB-KW"/>
</dbReference>
<accession>A0A4V4HP39</accession>
<dbReference type="AlphaFoldDB" id="A0A4V4HP39"/>
<dbReference type="OrthoDB" id="9785431at2"/>
<proteinExistence type="predicted"/>
<dbReference type="Pfam" id="PF13367">
    <property type="entry name" value="PrsW-protease"/>
    <property type="match status" value="1"/>
</dbReference>
<dbReference type="EMBL" id="STGX01000008">
    <property type="protein sequence ID" value="THV28456.1"/>
    <property type="molecule type" value="Genomic_DNA"/>
</dbReference>
<keyword evidence="2" id="KW-0378">Hydrolase</keyword>
<keyword evidence="1" id="KW-0472">Membrane</keyword>
<gene>
    <name evidence="2" type="ORF">E9998_12725</name>
</gene>
<keyword evidence="1" id="KW-1133">Transmembrane helix</keyword>
<dbReference type="RefSeq" id="WP_136530067.1">
    <property type="nucleotide sequence ID" value="NZ_STGX01000008.1"/>
</dbReference>
<dbReference type="InterPro" id="IPR026898">
    <property type="entry name" value="PrsW"/>
</dbReference>
<keyword evidence="1" id="KW-0812">Transmembrane</keyword>
<organism evidence="2 3">
    <name type="scientific">Glycomyces paridis</name>
    <dbReference type="NCBI Taxonomy" id="2126555"/>
    <lineage>
        <taxon>Bacteria</taxon>
        <taxon>Bacillati</taxon>
        <taxon>Actinomycetota</taxon>
        <taxon>Actinomycetes</taxon>
        <taxon>Glycomycetales</taxon>
        <taxon>Glycomycetaceae</taxon>
        <taxon>Glycomyces</taxon>
    </lineage>
</organism>
<feature type="transmembrane region" description="Helical" evidence="1">
    <location>
        <begin position="211"/>
        <end position="236"/>
    </location>
</feature>
<keyword evidence="3" id="KW-1185">Reference proteome</keyword>
<feature type="transmembrane region" description="Helical" evidence="1">
    <location>
        <begin position="274"/>
        <end position="297"/>
    </location>
</feature>
<dbReference type="GO" id="GO:0006508">
    <property type="term" value="P:proteolysis"/>
    <property type="evidence" value="ECO:0007669"/>
    <property type="project" value="UniProtKB-KW"/>
</dbReference>
<evidence type="ECO:0000256" key="1">
    <source>
        <dbReference type="SAM" id="Phobius"/>
    </source>
</evidence>
<comment type="caution">
    <text evidence="2">The sequence shown here is derived from an EMBL/GenBank/DDBJ whole genome shotgun (WGS) entry which is preliminary data.</text>
</comment>
<reference evidence="2 3" key="1">
    <citation type="journal article" date="2018" name="Int. J. Syst. Evol. Microbiol.">
        <title>Glycomyces paridis sp. nov., isolated from the medicinal plant Paris polyphylla.</title>
        <authorList>
            <person name="Fang X.M."/>
            <person name="Bai J.L."/>
            <person name="Su J."/>
            <person name="Zhao L.L."/>
            <person name="Liu H.Y."/>
            <person name="Ma B.P."/>
            <person name="Zhang Y.Q."/>
            <person name="Yu L.Y."/>
        </authorList>
    </citation>
    <scope>NUCLEOTIDE SEQUENCE [LARGE SCALE GENOMIC DNA]</scope>
    <source>
        <strain evidence="2 3">CPCC 204357</strain>
    </source>
</reference>
<keyword evidence="2" id="KW-0645">Protease</keyword>
<dbReference type="PANTHER" id="PTHR36844">
    <property type="entry name" value="PROTEASE PRSW"/>
    <property type="match status" value="1"/>
</dbReference>
<evidence type="ECO:0000313" key="2">
    <source>
        <dbReference type="EMBL" id="THV28456.1"/>
    </source>
</evidence>
<evidence type="ECO:0000313" key="3">
    <source>
        <dbReference type="Proteomes" id="UP000305792"/>
    </source>
</evidence>
<dbReference type="Proteomes" id="UP000305792">
    <property type="component" value="Unassembled WGS sequence"/>
</dbReference>
<dbReference type="PANTHER" id="PTHR36844:SF1">
    <property type="entry name" value="PROTEASE PRSW"/>
    <property type="match status" value="1"/>
</dbReference>
<feature type="transmembrane region" description="Helical" evidence="1">
    <location>
        <begin position="33"/>
        <end position="53"/>
    </location>
</feature>
<keyword evidence="2" id="KW-0482">Metalloprotease</keyword>
<sequence>MTEATATALAARRDAIEQTGWGRTARLWQPRNACFWVYVLGVGYGVWILFGTVNQGIRLYAPALAVSAVIFSLYCVLFWWFTARIDRYARQPLVLVVAAFVWGGFAAAWGIALSANDAVLNLYGKLFGSAFQSDFGAGLTAPFTEELAKGSGVLLLLFIAPRVVRTAYDGFILGAFVGLGFEIIEDISYGLNAAAQQFGSDQLHASLSTVALRLLTGFSSHILYSALFGAGILYLVGTPAQRRRAGLGLGLMATAMLLHGVWDANGGLSGGNETLMIVLLIGEVLISLAIVIGVFHLTVRAERDAMRAVMTPEAETGVITAEELDAVSGGWRRRRAYRRSGKGRAEKRARRHRLEAAHDLADQLATADGADTDRVRFARTELARLESA</sequence>
<feature type="transmembrane region" description="Helical" evidence="1">
    <location>
        <begin position="59"/>
        <end position="81"/>
    </location>
</feature>